<dbReference type="Proteomes" id="UP000588369">
    <property type="component" value="Unassembled WGS sequence"/>
</dbReference>
<accession>A0A7X9NQF3</accession>
<name>A0A7X9NQF3_9BIFI</name>
<dbReference type="EMBL" id="JABAGI010000003">
    <property type="protein sequence ID" value="NME61930.1"/>
    <property type="molecule type" value="Genomic_DNA"/>
</dbReference>
<reference evidence="1 2" key="1">
    <citation type="submission" date="2020-04" db="EMBL/GenBank/DDBJ databases">
        <authorList>
            <person name="Hitch T.C.A."/>
            <person name="Wylensek D."/>
            <person name="Clavel T."/>
        </authorList>
    </citation>
    <scope>NUCLEOTIDE SEQUENCE [LARGE SCALE GENOMIC DNA]</scope>
    <source>
        <strain evidence="1 2">BSM-130-P53-3C</strain>
    </source>
</reference>
<comment type="caution">
    <text evidence="1">The sequence shown here is derived from an EMBL/GenBank/DDBJ whole genome shotgun (WGS) entry which is preliminary data.</text>
</comment>
<evidence type="ECO:0000313" key="2">
    <source>
        <dbReference type="Proteomes" id="UP000588369"/>
    </source>
</evidence>
<protein>
    <submittedName>
        <fullName evidence="1">Uncharacterized protein</fullName>
    </submittedName>
</protein>
<sequence length="51" mass="5618">MARRAGFFCPGDKPPYGDGAIACFDGRHVFTADKYGPQLVARDYFDPYSLG</sequence>
<organism evidence="1 2">
    <name type="scientific">Bifidobacterium thermophilum</name>
    <dbReference type="NCBI Taxonomy" id="33905"/>
    <lineage>
        <taxon>Bacteria</taxon>
        <taxon>Bacillati</taxon>
        <taxon>Actinomycetota</taxon>
        <taxon>Actinomycetes</taxon>
        <taxon>Bifidobacteriales</taxon>
        <taxon>Bifidobacteriaceae</taxon>
        <taxon>Bifidobacterium</taxon>
    </lineage>
</organism>
<dbReference type="RefSeq" id="WP_168984028.1">
    <property type="nucleotide sequence ID" value="NZ_JABAGI010000003.1"/>
</dbReference>
<dbReference type="AlphaFoldDB" id="A0A7X9NQF3"/>
<gene>
    <name evidence="1" type="ORF">HF844_03800</name>
</gene>
<evidence type="ECO:0000313" key="1">
    <source>
        <dbReference type="EMBL" id="NME61930.1"/>
    </source>
</evidence>
<proteinExistence type="predicted"/>